<reference evidence="1 2" key="1">
    <citation type="submission" date="2021-04" db="EMBL/GenBank/DDBJ databases">
        <title>Pseudomonas boanensis sp. nov., a bacterium isolated from river water used for household purposes in Boane District, Mozambique.</title>
        <authorList>
            <person name="Nicklasson M."/>
            <person name="Martin-Rodriguez A.J."/>
            <person name="Thorell K."/>
            <person name="Neves L."/>
            <person name="Mussagy A."/>
            <person name="Rydberg H.A."/>
            <person name="Hernroth B."/>
            <person name="Svensson-Stadler L."/>
            <person name="Sjoling A."/>
        </authorList>
    </citation>
    <scope>NUCLEOTIDE SEQUENCE [LARGE SCALE GENOMIC DNA]</scope>
    <source>
        <strain evidence="1 2">DB1</strain>
    </source>
</reference>
<organism evidence="1 2">
    <name type="scientific">Metapseudomonas boanensis</name>
    <dbReference type="NCBI Taxonomy" id="2822138"/>
    <lineage>
        <taxon>Bacteria</taxon>
        <taxon>Pseudomonadati</taxon>
        <taxon>Pseudomonadota</taxon>
        <taxon>Gammaproteobacteria</taxon>
        <taxon>Pseudomonadales</taxon>
        <taxon>Pseudomonadaceae</taxon>
        <taxon>Metapseudomonas</taxon>
    </lineage>
</organism>
<gene>
    <name evidence="1" type="ORF">J7302_02020</name>
</gene>
<keyword evidence="2" id="KW-1185">Reference proteome</keyword>
<evidence type="ECO:0000313" key="2">
    <source>
        <dbReference type="Proteomes" id="UP001519667"/>
    </source>
</evidence>
<sequence length="99" mass="10482">MTSILRGSFCQPLLLLILSCLVGTASAVGFQLGETGNQPSVALLPGPRVVGTDHDPELMPRPTAIAAFEAMDATYDLNTGRHTAAGLTNEQRQPLNFNC</sequence>
<dbReference type="Proteomes" id="UP001519667">
    <property type="component" value="Unassembled WGS sequence"/>
</dbReference>
<name>A0ABS5XB55_9GAMM</name>
<comment type="caution">
    <text evidence="1">The sequence shown here is derived from an EMBL/GenBank/DDBJ whole genome shotgun (WGS) entry which is preliminary data.</text>
</comment>
<dbReference type="RefSeq" id="WP_215369606.1">
    <property type="nucleotide sequence ID" value="NZ_JAGTIS010000001.1"/>
</dbReference>
<evidence type="ECO:0000313" key="1">
    <source>
        <dbReference type="EMBL" id="MBT8764919.1"/>
    </source>
</evidence>
<accession>A0ABS5XB55</accession>
<dbReference type="PROSITE" id="PS51257">
    <property type="entry name" value="PROKAR_LIPOPROTEIN"/>
    <property type="match status" value="1"/>
</dbReference>
<proteinExistence type="predicted"/>
<dbReference type="EMBL" id="JAGTIS010000001">
    <property type="protein sequence ID" value="MBT8764919.1"/>
    <property type="molecule type" value="Genomic_DNA"/>
</dbReference>
<protein>
    <submittedName>
        <fullName evidence="1">Uncharacterized protein</fullName>
    </submittedName>
</protein>